<dbReference type="Gene3D" id="3.30.780.10">
    <property type="entry name" value="SUI1-like domain"/>
    <property type="match status" value="1"/>
</dbReference>
<name>A0A9W9CTS5_9PEZI</name>
<keyword evidence="6" id="KW-1185">Reference proteome</keyword>
<dbReference type="Pfam" id="PF01253">
    <property type="entry name" value="SUI1"/>
    <property type="match status" value="1"/>
</dbReference>
<evidence type="ECO:0000313" key="6">
    <source>
        <dbReference type="Proteomes" id="UP001140453"/>
    </source>
</evidence>
<dbReference type="CDD" id="cd11566">
    <property type="entry name" value="eIF1_SUI1"/>
    <property type="match status" value="1"/>
</dbReference>
<dbReference type="PIRSF" id="PIRSF004499">
    <property type="entry name" value="SUI1_euk"/>
    <property type="match status" value="1"/>
</dbReference>
<dbReference type="InterPro" id="IPR001950">
    <property type="entry name" value="SUI1"/>
</dbReference>
<evidence type="ECO:0000256" key="2">
    <source>
        <dbReference type="ARBA" id="ARBA00022917"/>
    </source>
</evidence>
<dbReference type="GO" id="GO:0003743">
    <property type="term" value="F:translation initiation factor activity"/>
    <property type="evidence" value="ECO:0007669"/>
    <property type="project" value="UniProtKB-KW"/>
</dbReference>
<dbReference type="PANTHER" id="PTHR10388">
    <property type="entry name" value="EUKARYOTIC TRANSLATION INITIATION FACTOR SUI1"/>
    <property type="match status" value="1"/>
</dbReference>
<evidence type="ECO:0000313" key="5">
    <source>
        <dbReference type="EMBL" id="KAJ4386637.1"/>
    </source>
</evidence>
<feature type="region of interest" description="Disordered" evidence="3">
    <location>
        <begin position="1"/>
        <end position="35"/>
    </location>
</feature>
<dbReference type="EMBL" id="JAPEVB010000006">
    <property type="protein sequence ID" value="KAJ4386637.1"/>
    <property type="molecule type" value="Genomic_DNA"/>
</dbReference>
<dbReference type="PROSITE" id="PS50296">
    <property type="entry name" value="SUI1"/>
    <property type="match status" value="1"/>
</dbReference>
<gene>
    <name evidence="5" type="primary">SUI1</name>
    <name evidence="5" type="ORF">N0V93_009535</name>
</gene>
<accession>A0A9W9CTS5</accession>
<organism evidence="5 6">
    <name type="scientific">Gnomoniopsis smithogilvyi</name>
    <dbReference type="NCBI Taxonomy" id="1191159"/>
    <lineage>
        <taxon>Eukaryota</taxon>
        <taxon>Fungi</taxon>
        <taxon>Dikarya</taxon>
        <taxon>Ascomycota</taxon>
        <taxon>Pezizomycotina</taxon>
        <taxon>Sordariomycetes</taxon>
        <taxon>Sordariomycetidae</taxon>
        <taxon>Diaporthales</taxon>
        <taxon>Gnomoniaceae</taxon>
        <taxon>Gnomoniopsis</taxon>
    </lineage>
</organism>
<reference evidence="5" key="1">
    <citation type="submission" date="2022-10" db="EMBL/GenBank/DDBJ databases">
        <title>Tapping the CABI collections for fungal endophytes: first genome assemblies for Collariella, Neodidymelliopsis, Ascochyta clinopodiicola, Didymella pomorum, Didymosphaeria variabile, Neocosmospora piperis and Neocucurbitaria cava.</title>
        <authorList>
            <person name="Hill R."/>
        </authorList>
    </citation>
    <scope>NUCLEOTIDE SEQUENCE</scope>
    <source>
        <strain evidence="5">IMI 355082</strain>
    </source>
</reference>
<dbReference type="SUPFAM" id="SSF55159">
    <property type="entry name" value="eIF1-like"/>
    <property type="match status" value="1"/>
</dbReference>
<feature type="domain" description="SUI1" evidence="4">
    <location>
        <begin position="35"/>
        <end position="104"/>
    </location>
</feature>
<evidence type="ECO:0000256" key="3">
    <source>
        <dbReference type="SAM" id="MobiDB-lite"/>
    </source>
</evidence>
<dbReference type="InterPro" id="IPR036877">
    <property type="entry name" value="SUI1_dom_sf"/>
</dbReference>
<comment type="caution">
    <text evidence="5">The sequence shown here is derived from an EMBL/GenBank/DDBJ whole genome shotgun (WGS) entry which is preliminary data.</text>
</comment>
<proteinExistence type="inferred from homology"/>
<feature type="compositionally biased region" description="Basic and acidic residues" evidence="3">
    <location>
        <begin position="1"/>
        <end position="12"/>
    </location>
</feature>
<keyword evidence="5" id="KW-0396">Initiation factor</keyword>
<comment type="similarity">
    <text evidence="1">Belongs to the SUI1 family.</text>
</comment>
<keyword evidence="2" id="KW-0648">Protein biosynthesis</keyword>
<sequence length="123" mass="13775">MSIENLKDKDPFADAEASADEADENTSSNKVPSKIHVRVQQRNGRKSITTVTGLPKKFSRKKILKQIKKDFACNGNIVEDNGEQVIQLQGDQRKPLITFLTRKDTAKEPGLELDPSLIQEHGF</sequence>
<dbReference type="AlphaFoldDB" id="A0A9W9CTS5"/>
<protein>
    <submittedName>
        <fullName evidence="5">Eukaryotic translation initiation factor eIF-1</fullName>
    </submittedName>
</protein>
<dbReference type="InterPro" id="IPR005874">
    <property type="entry name" value="SUI1_euk"/>
</dbReference>
<dbReference type="Proteomes" id="UP001140453">
    <property type="component" value="Unassembled WGS sequence"/>
</dbReference>
<dbReference type="OrthoDB" id="10248435at2759"/>
<evidence type="ECO:0000259" key="4">
    <source>
        <dbReference type="PROSITE" id="PS50296"/>
    </source>
</evidence>
<evidence type="ECO:0000256" key="1">
    <source>
        <dbReference type="ARBA" id="ARBA00005422"/>
    </source>
</evidence>